<accession>A0ABT1E2X0</accession>
<dbReference type="EMBL" id="JAMYJR010000059">
    <property type="protein sequence ID" value="MCO8277490.1"/>
    <property type="molecule type" value="Genomic_DNA"/>
</dbReference>
<protein>
    <submittedName>
        <fullName evidence="1">Uncharacterized protein</fullName>
    </submittedName>
</protein>
<evidence type="ECO:0000313" key="1">
    <source>
        <dbReference type="EMBL" id="MCO8277490.1"/>
    </source>
</evidence>
<sequence length="132" mass="15313">MKLDLGFFGNLVWRWFPESREAVRGLIKDSLDSAVYDDEFPEAPEQFQYLMLGVVPLFYDRLGKLDQEPDLVRRFCAFCREALDRMGPAELSDFDDYVLDSVDDPADVRVLRAADPGLVAVVRQRFPHRWPD</sequence>
<reference evidence="1 2" key="1">
    <citation type="submission" date="2022-06" db="EMBL/GenBank/DDBJ databases">
        <title>New Species of the Genus Actinoplanes, ActinopZanes ferrugineus.</title>
        <authorList>
            <person name="Ding P."/>
        </authorList>
    </citation>
    <scope>NUCLEOTIDE SEQUENCE [LARGE SCALE GENOMIC DNA]</scope>
    <source>
        <strain evidence="1 2">TRM88003</strain>
    </source>
</reference>
<name>A0ABT1E2X0_9ACTN</name>
<gene>
    <name evidence="1" type="ORF">M1L60_43615</name>
</gene>
<proteinExistence type="predicted"/>
<comment type="caution">
    <text evidence="1">The sequence shown here is derived from an EMBL/GenBank/DDBJ whole genome shotgun (WGS) entry which is preliminary data.</text>
</comment>
<organism evidence="1 2">
    <name type="scientific">Paractinoplanes aksuensis</name>
    <dbReference type="NCBI Taxonomy" id="2939490"/>
    <lineage>
        <taxon>Bacteria</taxon>
        <taxon>Bacillati</taxon>
        <taxon>Actinomycetota</taxon>
        <taxon>Actinomycetes</taxon>
        <taxon>Micromonosporales</taxon>
        <taxon>Micromonosporaceae</taxon>
        <taxon>Paractinoplanes</taxon>
    </lineage>
</organism>
<dbReference type="RefSeq" id="WP_253243503.1">
    <property type="nucleotide sequence ID" value="NZ_JAMYJR010000059.1"/>
</dbReference>
<keyword evidence="2" id="KW-1185">Reference proteome</keyword>
<evidence type="ECO:0000313" key="2">
    <source>
        <dbReference type="Proteomes" id="UP001523369"/>
    </source>
</evidence>
<dbReference type="Proteomes" id="UP001523369">
    <property type="component" value="Unassembled WGS sequence"/>
</dbReference>